<protein>
    <submittedName>
        <fullName evidence="1">Uncharacterized protein</fullName>
    </submittedName>
</protein>
<proteinExistence type="predicted"/>
<dbReference type="EMBL" id="CM044707">
    <property type="protein sequence ID" value="KAI5653077.1"/>
    <property type="molecule type" value="Genomic_DNA"/>
</dbReference>
<dbReference type="Proteomes" id="UP001060085">
    <property type="component" value="Linkage Group LG07"/>
</dbReference>
<name>A0ACB9ZY27_CATRO</name>
<reference evidence="2" key="1">
    <citation type="journal article" date="2023" name="Nat. Plants">
        <title>Single-cell RNA sequencing provides a high-resolution roadmap for understanding the multicellular compartmentation of specialized metabolism.</title>
        <authorList>
            <person name="Sun S."/>
            <person name="Shen X."/>
            <person name="Li Y."/>
            <person name="Li Y."/>
            <person name="Wang S."/>
            <person name="Li R."/>
            <person name="Zhang H."/>
            <person name="Shen G."/>
            <person name="Guo B."/>
            <person name="Wei J."/>
            <person name="Xu J."/>
            <person name="St-Pierre B."/>
            <person name="Chen S."/>
            <person name="Sun C."/>
        </authorList>
    </citation>
    <scope>NUCLEOTIDE SEQUENCE [LARGE SCALE GENOMIC DNA]</scope>
</reference>
<organism evidence="1 2">
    <name type="scientific">Catharanthus roseus</name>
    <name type="common">Madagascar periwinkle</name>
    <name type="synonym">Vinca rosea</name>
    <dbReference type="NCBI Taxonomy" id="4058"/>
    <lineage>
        <taxon>Eukaryota</taxon>
        <taxon>Viridiplantae</taxon>
        <taxon>Streptophyta</taxon>
        <taxon>Embryophyta</taxon>
        <taxon>Tracheophyta</taxon>
        <taxon>Spermatophyta</taxon>
        <taxon>Magnoliopsida</taxon>
        <taxon>eudicotyledons</taxon>
        <taxon>Gunneridae</taxon>
        <taxon>Pentapetalae</taxon>
        <taxon>asterids</taxon>
        <taxon>lamiids</taxon>
        <taxon>Gentianales</taxon>
        <taxon>Apocynaceae</taxon>
        <taxon>Rauvolfioideae</taxon>
        <taxon>Vinceae</taxon>
        <taxon>Catharanthinae</taxon>
        <taxon>Catharanthus</taxon>
    </lineage>
</organism>
<evidence type="ECO:0000313" key="2">
    <source>
        <dbReference type="Proteomes" id="UP001060085"/>
    </source>
</evidence>
<comment type="caution">
    <text evidence="1">The sequence shown here is derived from an EMBL/GenBank/DDBJ whole genome shotgun (WGS) entry which is preliminary data.</text>
</comment>
<accession>A0ACB9ZY27</accession>
<keyword evidence="2" id="KW-1185">Reference proteome</keyword>
<gene>
    <name evidence="1" type="ORF">M9H77_30264</name>
</gene>
<evidence type="ECO:0000313" key="1">
    <source>
        <dbReference type="EMBL" id="KAI5653077.1"/>
    </source>
</evidence>
<sequence>MENASKLQHFCLMKQLFLRAGLEKEKTRLFDFQLNPWGGLDQPMQKLGCWNEVARLWSGLDQADWTLDRWERDVGLRHHQEADRLGQACWAASSSGGSLVGRASWAALVGPRH</sequence>